<dbReference type="Proteomes" id="UP001597368">
    <property type="component" value="Unassembled WGS sequence"/>
</dbReference>
<proteinExistence type="predicted"/>
<accession>A0ABW4SRL7</accession>
<dbReference type="SUPFAM" id="SSF53187">
    <property type="entry name" value="Zn-dependent exopeptidases"/>
    <property type="match status" value="1"/>
</dbReference>
<dbReference type="InterPro" id="IPR007484">
    <property type="entry name" value="Peptidase_M28"/>
</dbReference>
<organism evidence="2 3">
    <name type="scientific">Nonomuraea mangrovi</name>
    <dbReference type="NCBI Taxonomy" id="2316207"/>
    <lineage>
        <taxon>Bacteria</taxon>
        <taxon>Bacillati</taxon>
        <taxon>Actinomycetota</taxon>
        <taxon>Actinomycetes</taxon>
        <taxon>Streptosporangiales</taxon>
        <taxon>Streptosporangiaceae</taxon>
        <taxon>Nonomuraea</taxon>
    </lineage>
</organism>
<sequence>MIVPSAAQMMEWIETVVAEGVRRPGYRADDRVAEWAAGLFTDFGLEDVRLPPVELEAWHPVGATLRAHLDADPAMVVEVAAFALPYTMEKARVTAPLARTPEPGAIVVRECALGRLPQSLLREAATSFYDPEGVFDELEQILPMDLDAMAGLRATIEAGAAGFVGAFSGMPWESRDHYVPYDAVRRPIPAVWLSRDDSRALLALMSRGPCTATLGVEAEVRPAVSRNVTGVLPGRSDQWVIIGSHHDAPWASAVEDASGVALVLAAARYWSQVPSEQRPHNLLFLLTAGHMAHAAGTRAFIAANRDLLGKVVLQLHLEHAALRCEVVDGALVPTADPEPRWWFTTQDPPLEKLVHDTLVAEDLRRSFVVRPDLFDPMPLTDGAFFFPEKVPLVHFLAAPMYLFDSADTVDKVDQAALEPLTRAAVRIVLGTDGWTRSPAAR</sequence>
<dbReference type="Gene3D" id="3.50.30.30">
    <property type="match status" value="1"/>
</dbReference>
<dbReference type="RefSeq" id="WP_379570007.1">
    <property type="nucleotide sequence ID" value="NZ_JBHUFV010000007.1"/>
</dbReference>
<protein>
    <submittedName>
        <fullName evidence="2">M28 family peptidase</fullName>
    </submittedName>
</protein>
<name>A0ABW4SRL7_9ACTN</name>
<dbReference type="Gene3D" id="3.40.630.10">
    <property type="entry name" value="Zn peptidases"/>
    <property type="match status" value="1"/>
</dbReference>
<dbReference type="EMBL" id="JBHUFV010000007">
    <property type="protein sequence ID" value="MFD1931034.1"/>
    <property type="molecule type" value="Genomic_DNA"/>
</dbReference>
<feature type="domain" description="Peptidase M28" evidence="1">
    <location>
        <begin position="227"/>
        <end position="325"/>
    </location>
</feature>
<evidence type="ECO:0000259" key="1">
    <source>
        <dbReference type="Pfam" id="PF04389"/>
    </source>
</evidence>
<evidence type="ECO:0000313" key="2">
    <source>
        <dbReference type="EMBL" id="MFD1931034.1"/>
    </source>
</evidence>
<gene>
    <name evidence="2" type="ORF">ACFSKW_06030</name>
</gene>
<reference evidence="3" key="1">
    <citation type="journal article" date="2019" name="Int. J. Syst. Evol. Microbiol.">
        <title>The Global Catalogue of Microorganisms (GCM) 10K type strain sequencing project: providing services to taxonomists for standard genome sequencing and annotation.</title>
        <authorList>
            <consortium name="The Broad Institute Genomics Platform"/>
            <consortium name="The Broad Institute Genome Sequencing Center for Infectious Disease"/>
            <person name="Wu L."/>
            <person name="Ma J."/>
        </authorList>
    </citation>
    <scope>NUCLEOTIDE SEQUENCE [LARGE SCALE GENOMIC DNA]</scope>
    <source>
        <strain evidence="3">ICMP 6774ER</strain>
    </source>
</reference>
<keyword evidence="3" id="KW-1185">Reference proteome</keyword>
<dbReference type="Pfam" id="PF04389">
    <property type="entry name" value="Peptidase_M28"/>
    <property type="match status" value="1"/>
</dbReference>
<evidence type="ECO:0000313" key="3">
    <source>
        <dbReference type="Proteomes" id="UP001597368"/>
    </source>
</evidence>
<comment type="caution">
    <text evidence="2">The sequence shown here is derived from an EMBL/GenBank/DDBJ whole genome shotgun (WGS) entry which is preliminary data.</text>
</comment>